<feature type="domain" description="N-acetyltransferase" evidence="1">
    <location>
        <begin position="14"/>
        <end position="177"/>
    </location>
</feature>
<organism evidence="2 3">
    <name type="scientific">Leucobacter albus</name>
    <dbReference type="NCBI Taxonomy" id="272210"/>
    <lineage>
        <taxon>Bacteria</taxon>
        <taxon>Bacillati</taxon>
        <taxon>Actinomycetota</taxon>
        <taxon>Actinomycetes</taxon>
        <taxon>Micrococcales</taxon>
        <taxon>Microbacteriaceae</taxon>
        <taxon>Leucobacter</taxon>
    </lineage>
</organism>
<dbReference type="Gene3D" id="3.40.630.30">
    <property type="match status" value="1"/>
</dbReference>
<proteinExistence type="predicted"/>
<keyword evidence="3" id="KW-1185">Reference proteome</keyword>
<evidence type="ECO:0000259" key="1">
    <source>
        <dbReference type="PROSITE" id="PS51186"/>
    </source>
</evidence>
<dbReference type="EMBL" id="JBHTLY010000012">
    <property type="protein sequence ID" value="MFD1203372.1"/>
    <property type="molecule type" value="Genomic_DNA"/>
</dbReference>
<protein>
    <submittedName>
        <fullName evidence="2">GNAT family N-acetyltransferase</fullName>
    </submittedName>
</protein>
<sequence>MPNLPENYTLHSALGLDSLNARTFHEIAKLRQEVFVLEQDCVYLDLDGRDTESTTEQFWVAAPLPAQAAPPQAGESGGAAPSSSQPVVAATLRVLDESAREPGLHAIGRVVTSANHRGKALAAALMEAAVARYGSGPLVLEAQSHLTGWYERFGFVVDGDEFVEDGIPHTPMRRPLAARS</sequence>
<name>A0ABW3TSN1_9MICO</name>
<dbReference type="InterPro" id="IPR000182">
    <property type="entry name" value="GNAT_dom"/>
</dbReference>
<accession>A0ABW3TSN1</accession>
<dbReference type="Pfam" id="PF13673">
    <property type="entry name" value="Acetyltransf_10"/>
    <property type="match status" value="1"/>
</dbReference>
<dbReference type="Proteomes" id="UP001597181">
    <property type="component" value="Unassembled WGS sequence"/>
</dbReference>
<gene>
    <name evidence="2" type="ORF">ACFQ3U_15880</name>
</gene>
<dbReference type="PROSITE" id="PS51186">
    <property type="entry name" value="GNAT"/>
    <property type="match status" value="1"/>
</dbReference>
<evidence type="ECO:0000313" key="3">
    <source>
        <dbReference type="Proteomes" id="UP001597181"/>
    </source>
</evidence>
<evidence type="ECO:0000313" key="2">
    <source>
        <dbReference type="EMBL" id="MFD1203372.1"/>
    </source>
</evidence>
<dbReference type="RefSeq" id="WP_343960316.1">
    <property type="nucleotide sequence ID" value="NZ_BAAAKZ010000007.1"/>
</dbReference>
<reference evidence="3" key="1">
    <citation type="journal article" date="2019" name="Int. J. Syst. Evol. Microbiol.">
        <title>The Global Catalogue of Microorganisms (GCM) 10K type strain sequencing project: providing services to taxonomists for standard genome sequencing and annotation.</title>
        <authorList>
            <consortium name="The Broad Institute Genomics Platform"/>
            <consortium name="The Broad Institute Genome Sequencing Center for Infectious Disease"/>
            <person name="Wu L."/>
            <person name="Ma J."/>
        </authorList>
    </citation>
    <scope>NUCLEOTIDE SEQUENCE [LARGE SCALE GENOMIC DNA]</scope>
    <source>
        <strain evidence="3">CCUG 50213</strain>
    </source>
</reference>
<comment type="caution">
    <text evidence="2">The sequence shown here is derived from an EMBL/GenBank/DDBJ whole genome shotgun (WGS) entry which is preliminary data.</text>
</comment>
<dbReference type="InterPro" id="IPR016181">
    <property type="entry name" value="Acyl_CoA_acyltransferase"/>
</dbReference>
<dbReference type="SUPFAM" id="SSF55729">
    <property type="entry name" value="Acyl-CoA N-acyltransferases (Nat)"/>
    <property type="match status" value="1"/>
</dbReference>